<name>A0A7M7NU25_STRPU</name>
<keyword evidence="2" id="KW-1133">Transmembrane helix</keyword>
<evidence type="ECO:0008006" key="5">
    <source>
        <dbReference type="Google" id="ProtNLM"/>
    </source>
</evidence>
<evidence type="ECO:0000313" key="3">
    <source>
        <dbReference type="EnsemblMetazoa" id="XP_030840940"/>
    </source>
</evidence>
<evidence type="ECO:0000256" key="2">
    <source>
        <dbReference type="SAM" id="Phobius"/>
    </source>
</evidence>
<dbReference type="GeneID" id="764941"/>
<reference evidence="4" key="1">
    <citation type="submission" date="2015-02" db="EMBL/GenBank/DDBJ databases">
        <title>Genome sequencing for Strongylocentrotus purpuratus.</title>
        <authorList>
            <person name="Murali S."/>
            <person name="Liu Y."/>
            <person name="Vee V."/>
            <person name="English A."/>
            <person name="Wang M."/>
            <person name="Skinner E."/>
            <person name="Han Y."/>
            <person name="Muzny D.M."/>
            <person name="Worley K.C."/>
            <person name="Gibbs R.A."/>
        </authorList>
    </citation>
    <scope>NUCLEOTIDE SEQUENCE</scope>
</reference>
<reference evidence="3" key="2">
    <citation type="submission" date="2021-01" db="UniProtKB">
        <authorList>
            <consortium name="EnsemblMetazoa"/>
        </authorList>
    </citation>
    <scope>IDENTIFICATION</scope>
</reference>
<keyword evidence="2" id="KW-0472">Membrane</keyword>
<dbReference type="Proteomes" id="UP000007110">
    <property type="component" value="Unassembled WGS sequence"/>
</dbReference>
<organism evidence="3 4">
    <name type="scientific">Strongylocentrotus purpuratus</name>
    <name type="common">Purple sea urchin</name>
    <dbReference type="NCBI Taxonomy" id="7668"/>
    <lineage>
        <taxon>Eukaryota</taxon>
        <taxon>Metazoa</taxon>
        <taxon>Echinodermata</taxon>
        <taxon>Eleutherozoa</taxon>
        <taxon>Echinozoa</taxon>
        <taxon>Echinoidea</taxon>
        <taxon>Euechinoidea</taxon>
        <taxon>Echinacea</taxon>
        <taxon>Camarodonta</taxon>
        <taxon>Echinidea</taxon>
        <taxon>Strongylocentrotidae</taxon>
        <taxon>Strongylocentrotus</taxon>
    </lineage>
</organism>
<dbReference type="InParanoid" id="A0A7M7NU25"/>
<feature type="region of interest" description="Disordered" evidence="1">
    <location>
        <begin position="391"/>
        <end position="463"/>
    </location>
</feature>
<proteinExistence type="predicted"/>
<keyword evidence="4" id="KW-1185">Reference proteome</keyword>
<feature type="compositionally biased region" description="Basic and acidic residues" evidence="1">
    <location>
        <begin position="397"/>
        <end position="410"/>
    </location>
</feature>
<feature type="transmembrane region" description="Helical" evidence="2">
    <location>
        <begin position="360"/>
        <end position="384"/>
    </location>
</feature>
<keyword evidence="2" id="KW-0812">Transmembrane</keyword>
<dbReference type="KEGG" id="spu:764941"/>
<dbReference type="EnsemblMetazoa" id="XM_030985080">
    <property type="protein sequence ID" value="XP_030840940"/>
    <property type="gene ID" value="LOC764941"/>
</dbReference>
<accession>A0A7M7NU25</accession>
<evidence type="ECO:0000313" key="4">
    <source>
        <dbReference type="Proteomes" id="UP000007110"/>
    </source>
</evidence>
<dbReference type="RefSeq" id="XP_030840940.1">
    <property type="nucleotide sequence ID" value="XM_030985080.1"/>
</dbReference>
<dbReference type="AlphaFoldDB" id="A0A7M7NU25"/>
<evidence type="ECO:0000256" key="1">
    <source>
        <dbReference type="SAM" id="MobiDB-lite"/>
    </source>
</evidence>
<protein>
    <recommendedName>
        <fullName evidence="5">Transmembrane protein</fullName>
    </recommendedName>
</protein>
<feature type="compositionally biased region" description="Basic and acidic residues" evidence="1">
    <location>
        <begin position="416"/>
        <end position="426"/>
    </location>
</feature>
<sequence>MLQELDDASRLTGLKMNMKKTKVMAGSAKDPKPIQVNGIVIVDSTTVSVANGVHEGSFTPAVIFNLTFAPSTLATYSVGGAGTLQLWTVDAFFTSDPNAVTTTSNRRLLLTTAQEITLWQPPASTTISGLNALQVTVPGGVVCSDMEFFCAVIGRNTGSSPFFQLTARDDPVSFQGCVSINCRGVEITDTTLQISSGDLQAGESGQKVSFNVQLDSESSAGSVSGSSLWSIAAFGSNNSLGTGSRFQETVVPTSGIQGTVGIDAGTTSTISDLSFEVNLGSGFATCDDYPFICIEVSKGSLAIPNFGLSGGSNLVACQAVTCRAQVTETRLPETTDPLTQSSAFTKRPVTTTEPKEPVSYIIYIVLTALVLLLLLVICFLLCYAKRRRRPASSQNDSRNETTAARERRSDGGQLDHAYDYPLDKVRPLPSTPASNEYDITIERTDAEEDRSDEGQLDHTYAEQPYVEII</sequence>